<name>A0A2V1DDK4_9PLEO</name>
<keyword evidence="6" id="KW-0479">Metal-binding</keyword>
<evidence type="ECO:0000256" key="10">
    <source>
        <dbReference type="ARBA" id="ARBA00022777"/>
    </source>
</evidence>
<keyword evidence="5" id="KW-0808">Transferase</keyword>
<dbReference type="InterPro" id="IPR035892">
    <property type="entry name" value="C2_domain_sf"/>
</dbReference>
<protein>
    <recommendedName>
        <fullName evidence="2">protein kinase C</fullName>
        <ecNumber evidence="2">2.7.11.13</ecNumber>
    </recommendedName>
</protein>
<dbReference type="InterPro" id="IPR036274">
    <property type="entry name" value="HR1_rpt_sf"/>
</dbReference>
<evidence type="ECO:0000259" key="18">
    <source>
        <dbReference type="PROSITE" id="PS50011"/>
    </source>
</evidence>
<feature type="region of interest" description="Disordered" evidence="17">
    <location>
        <begin position="595"/>
        <end position="693"/>
    </location>
</feature>
<dbReference type="SMART" id="SM00133">
    <property type="entry name" value="S_TK_X"/>
    <property type="match status" value="1"/>
</dbReference>
<dbReference type="SMART" id="SM00109">
    <property type="entry name" value="C1"/>
    <property type="match status" value="2"/>
</dbReference>
<dbReference type="InterPro" id="IPR017441">
    <property type="entry name" value="Protein_kinase_ATP_BS"/>
</dbReference>
<feature type="compositionally biased region" description="Polar residues" evidence="17">
    <location>
        <begin position="628"/>
        <end position="639"/>
    </location>
</feature>
<evidence type="ECO:0000256" key="4">
    <source>
        <dbReference type="ARBA" id="ARBA00022553"/>
    </source>
</evidence>
<feature type="binding site" evidence="16">
    <location>
        <position position="750"/>
    </location>
    <ligand>
        <name>ATP</name>
        <dbReference type="ChEBI" id="CHEBI:30616"/>
    </ligand>
</feature>
<evidence type="ECO:0000259" key="19">
    <source>
        <dbReference type="PROSITE" id="PS50081"/>
    </source>
</evidence>
<evidence type="ECO:0000259" key="20">
    <source>
        <dbReference type="PROSITE" id="PS51285"/>
    </source>
</evidence>
<comment type="similarity">
    <text evidence="1">Belongs to the protein kinase superfamily. AGC Ser/Thr protein kinase family. PKC subfamily.</text>
</comment>
<keyword evidence="7" id="KW-0677">Repeat</keyword>
<keyword evidence="9" id="KW-0863">Zinc-finger</keyword>
<proteinExistence type="inferred from homology"/>
<sequence>MDRDHPAIQDIYRKIDREKAIINATQHIRNATDNASVNSRIESQVREARRNIEYFEQILLDMKKLSIPGSEFTSTSPSHSQASPFDPGRMDSPNDRSYGVDNDPGHERHFSSGASGLMPPKFTPAPSGSGERSSWALPSYSKLDLIKYDTLHLGPRIKHMLSQLAFKLSLEKQYKEVAEKMIALYQMEGDDKSKEEATLRRIESNQKIQLLTRALRKYNDLYVDVEKVHDAADGNIYENLRGRKPLAGHLSITIHAVADVDHVVSGQSKRGPETVVSMKVDQTYKGRTKATRNEFWTKEQHEFDVEKANEIEFTVYEKPGADHYTPVGLLWLKMSDLADEIRRKRAEVETNQAAIHRLSSQPSLGFQQSPSTSSHNGGAATLTDGYSTQFSSASHTSPLTIDAWFSLEPVGRIHLTLGFVKQVRDDSRPFDVGLNRQGAVRQKKKTVVEHYRHKFKQQNFYSIMRCALCEELLKHTVGMQCEECKYTCHQNCYHKVITKCVMRSDVNTDAEENNMNKINHRIPHLFEAFSNIGPNWCCHCGYMLPISKRQSRKCTSCKLTYHAGCVRFVPDFCGMSMERANNILAELEKISQVRPTTPLPKRHDPSAPDPQNIVTEHKDARPMPPPASQSLASFPSHQNARLEKKTDHRRDARSVEGQIPESYKQPIQASPVSPSGEKSTTEPRTNDVVPARKPVLPHSPAATKSHMGIDQFDFIAVLGRGNFGKVMLAETKTTKQLYAIKVLKKESIIKNDDIESIRSEKRVFIIANKERHPFLYNLHGCFQTKTRIYFVMEYISGGDLMLHIQRQPFDTQRARFYAAEVCLALKYFHENGVIYRDLKLDNILLAEDGHIKLADYGLCKENMWHGSTTSTFCGTPEFMAPEIILGMKYGTAVDWWTFGVLLYQMLLQQSPFRGDDEEEIYDAILTDEPLFPTHMQQDSISIVKQLLTRQPELRLGFGPTDALEIMSHPFFRNINWDDVYHKRLPVPFLPTVKDRADTGNFDSEFTSTQPALTPVHSILSNAMQEEFRGFSYSADFD</sequence>
<dbReference type="InterPro" id="IPR008271">
    <property type="entry name" value="Ser/Thr_kinase_AS"/>
</dbReference>
<dbReference type="OrthoDB" id="3772413at2759"/>
<dbReference type="SUPFAM" id="SSF46585">
    <property type="entry name" value="HR1 repeat"/>
    <property type="match status" value="1"/>
</dbReference>
<evidence type="ECO:0000313" key="23">
    <source>
        <dbReference type="Proteomes" id="UP000244855"/>
    </source>
</evidence>
<dbReference type="PROSITE" id="PS51860">
    <property type="entry name" value="REM_1"/>
    <property type="match status" value="1"/>
</dbReference>
<evidence type="ECO:0000313" key="22">
    <source>
        <dbReference type="EMBL" id="PVH96128.1"/>
    </source>
</evidence>
<dbReference type="InterPro" id="IPR046349">
    <property type="entry name" value="C1-like_sf"/>
</dbReference>
<evidence type="ECO:0000256" key="13">
    <source>
        <dbReference type="ARBA" id="ARBA00047272"/>
    </source>
</evidence>
<evidence type="ECO:0000256" key="9">
    <source>
        <dbReference type="ARBA" id="ARBA00022771"/>
    </source>
</evidence>
<dbReference type="Gene3D" id="3.30.200.20">
    <property type="entry name" value="Phosphorylase Kinase, domain 1"/>
    <property type="match status" value="1"/>
</dbReference>
<dbReference type="SUPFAM" id="SSF57889">
    <property type="entry name" value="Cysteine-rich domain"/>
    <property type="match status" value="2"/>
</dbReference>
<evidence type="ECO:0000256" key="3">
    <source>
        <dbReference type="ARBA" id="ARBA00022527"/>
    </source>
</evidence>
<dbReference type="InterPro" id="IPR000719">
    <property type="entry name" value="Prot_kinase_dom"/>
</dbReference>
<keyword evidence="10 22" id="KW-0418">Kinase</keyword>
<comment type="catalytic activity">
    <reaction evidence="14">
        <text>L-seryl-[protein] + ATP = O-phospho-L-seryl-[protein] + ADP + H(+)</text>
        <dbReference type="Rhea" id="RHEA:17989"/>
        <dbReference type="Rhea" id="RHEA-COMP:9863"/>
        <dbReference type="Rhea" id="RHEA-COMP:11604"/>
        <dbReference type="ChEBI" id="CHEBI:15378"/>
        <dbReference type="ChEBI" id="CHEBI:29999"/>
        <dbReference type="ChEBI" id="CHEBI:30616"/>
        <dbReference type="ChEBI" id="CHEBI:83421"/>
        <dbReference type="ChEBI" id="CHEBI:456216"/>
        <dbReference type="EC" id="2.7.11.13"/>
    </reaction>
</comment>
<evidence type="ECO:0000256" key="14">
    <source>
        <dbReference type="ARBA" id="ARBA00047470"/>
    </source>
</evidence>
<dbReference type="InterPro" id="IPR017892">
    <property type="entry name" value="Pkinase_C"/>
</dbReference>
<dbReference type="Gene3D" id="1.10.510.10">
    <property type="entry name" value="Transferase(Phosphotransferase) domain 1"/>
    <property type="match status" value="1"/>
</dbReference>
<evidence type="ECO:0000256" key="1">
    <source>
        <dbReference type="ARBA" id="ARBA00005490"/>
    </source>
</evidence>
<dbReference type="Pfam" id="PF00130">
    <property type="entry name" value="C1_1"/>
    <property type="match status" value="2"/>
</dbReference>
<dbReference type="Proteomes" id="UP000244855">
    <property type="component" value="Unassembled WGS sequence"/>
</dbReference>
<comment type="catalytic activity">
    <reaction evidence="13">
        <text>L-threonyl-[protein] + ATP = O-phospho-L-threonyl-[protein] + ADP + H(+)</text>
        <dbReference type="Rhea" id="RHEA:46608"/>
        <dbReference type="Rhea" id="RHEA-COMP:11060"/>
        <dbReference type="Rhea" id="RHEA-COMP:11605"/>
        <dbReference type="ChEBI" id="CHEBI:15378"/>
        <dbReference type="ChEBI" id="CHEBI:30013"/>
        <dbReference type="ChEBI" id="CHEBI:30616"/>
        <dbReference type="ChEBI" id="CHEBI:61977"/>
        <dbReference type="ChEBI" id="CHEBI:456216"/>
        <dbReference type="EC" id="2.7.11.13"/>
    </reaction>
</comment>
<dbReference type="AlphaFoldDB" id="A0A2V1DDK4"/>
<evidence type="ECO:0000256" key="11">
    <source>
        <dbReference type="ARBA" id="ARBA00022833"/>
    </source>
</evidence>
<dbReference type="PANTHER" id="PTHR24351">
    <property type="entry name" value="RIBOSOMAL PROTEIN S6 KINASE"/>
    <property type="match status" value="1"/>
</dbReference>
<keyword evidence="23" id="KW-1185">Reference proteome</keyword>
<dbReference type="PROSITE" id="PS50081">
    <property type="entry name" value="ZF_DAG_PE_2"/>
    <property type="match status" value="2"/>
</dbReference>
<dbReference type="Pfam" id="PF02185">
    <property type="entry name" value="HR1"/>
    <property type="match status" value="2"/>
</dbReference>
<feature type="domain" description="AGC-kinase C-terminal" evidence="20">
    <location>
        <begin position="972"/>
        <end position="1037"/>
    </location>
</feature>
<dbReference type="EC" id="2.7.11.13" evidence="2"/>
<dbReference type="GO" id="GO:0007165">
    <property type="term" value="P:signal transduction"/>
    <property type="evidence" value="ECO:0007669"/>
    <property type="project" value="InterPro"/>
</dbReference>
<dbReference type="STRING" id="97972.A0A2V1DDK4"/>
<keyword evidence="15" id="KW-0175">Coiled coil</keyword>
<feature type="domain" description="Phorbol-ester/DAG-type" evidence="19">
    <location>
        <begin position="523"/>
        <end position="573"/>
    </location>
</feature>
<evidence type="ECO:0000256" key="6">
    <source>
        <dbReference type="ARBA" id="ARBA00022723"/>
    </source>
</evidence>
<dbReference type="PROSITE" id="PS50011">
    <property type="entry name" value="PROTEIN_KINASE_DOM"/>
    <property type="match status" value="1"/>
</dbReference>
<organism evidence="22 23">
    <name type="scientific">Periconia macrospinosa</name>
    <dbReference type="NCBI Taxonomy" id="97972"/>
    <lineage>
        <taxon>Eukaryota</taxon>
        <taxon>Fungi</taxon>
        <taxon>Dikarya</taxon>
        <taxon>Ascomycota</taxon>
        <taxon>Pezizomycotina</taxon>
        <taxon>Dothideomycetes</taxon>
        <taxon>Pleosporomycetidae</taxon>
        <taxon>Pleosporales</taxon>
        <taxon>Massarineae</taxon>
        <taxon>Periconiaceae</taxon>
        <taxon>Periconia</taxon>
    </lineage>
</organism>
<dbReference type="InterPro" id="IPR011072">
    <property type="entry name" value="HR1_rho-bd"/>
</dbReference>
<dbReference type="GO" id="GO:0008270">
    <property type="term" value="F:zinc ion binding"/>
    <property type="evidence" value="ECO:0007669"/>
    <property type="project" value="UniProtKB-KW"/>
</dbReference>
<feature type="domain" description="REM-1" evidence="21">
    <location>
        <begin position="147"/>
        <end position="224"/>
    </location>
</feature>
<dbReference type="InterPro" id="IPR000961">
    <property type="entry name" value="AGC-kinase_C"/>
</dbReference>
<evidence type="ECO:0000256" key="7">
    <source>
        <dbReference type="ARBA" id="ARBA00022737"/>
    </source>
</evidence>
<keyword evidence="4" id="KW-0597">Phosphoprotein</keyword>
<dbReference type="Pfam" id="PF00069">
    <property type="entry name" value="Pkinase"/>
    <property type="match status" value="1"/>
</dbReference>
<keyword evidence="3" id="KW-0723">Serine/threonine-protein kinase</keyword>
<dbReference type="SMART" id="SM00742">
    <property type="entry name" value="Hr1"/>
    <property type="match status" value="2"/>
</dbReference>
<dbReference type="FunFam" id="1.10.510.10:FF:000101">
    <property type="entry name" value="Protein kinase C"/>
    <property type="match status" value="1"/>
</dbReference>
<keyword evidence="12 16" id="KW-0067">ATP-binding</keyword>
<dbReference type="GO" id="GO:0106310">
    <property type="term" value="F:protein serine kinase activity"/>
    <property type="evidence" value="ECO:0007669"/>
    <property type="project" value="RHEA"/>
</dbReference>
<evidence type="ECO:0000256" key="16">
    <source>
        <dbReference type="PROSITE-ProRule" id="PRU10141"/>
    </source>
</evidence>
<evidence type="ECO:0000256" key="2">
    <source>
        <dbReference type="ARBA" id="ARBA00012429"/>
    </source>
</evidence>
<dbReference type="CDD" id="cd20822">
    <property type="entry name" value="C1_ScPKC1-like_rpt1"/>
    <property type="match status" value="1"/>
</dbReference>
<feature type="compositionally biased region" description="Polar residues" evidence="17">
    <location>
        <begin position="665"/>
        <end position="678"/>
    </location>
</feature>
<dbReference type="SUPFAM" id="SSF49562">
    <property type="entry name" value="C2 domain (Calcium/lipid-binding domain, CaLB)"/>
    <property type="match status" value="1"/>
</dbReference>
<dbReference type="SMART" id="SM00220">
    <property type="entry name" value="S_TKc"/>
    <property type="match status" value="1"/>
</dbReference>
<dbReference type="SUPFAM" id="SSF56112">
    <property type="entry name" value="Protein kinase-like (PK-like)"/>
    <property type="match status" value="1"/>
</dbReference>
<evidence type="ECO:0000256" key="5">
    <source>
        <dbReference type="ARBA" id="ARBA00022679"/>
    </source>
</evidence>
<dbReference type="Pfam" id="PF00433">
    <property type="entry name" value="Pkinase_C"/>
    <property type="match status" value="1"/>
</dbReference>
<dbReference type="FunFam" id="3.30.200.20:FF:000103">
    <property type="entry name" value="Protein kinase C"/>
    <property type="match status" value="1"/>
</dbReference>
<evidence type="ECO:0000259" key="21">
    <source>
        <dbReference type="PROSITE" id="PS51860"/>
    </source>
</evidence>
<dbReference type="EMBL" id="KZ805473">
    <property type="protein sequence ID" value="PVH96128.1"/>
    <property type="molecule type" value="Genomic_DNA"/>
</dbReference>
<evidence type="ECO:0000256" key="15">
    <source>
        <dbReference type="PROSITE-ProRule" id="PRU01207"/>
    </source>
</evidence>
<evidence type="ECO:0000256" key="8">
    <source>
        <dbReference type="ARBA" id="ARBA00022741"/>
    </source>
</evidence>
<feature type="compositionally biased region" description="Polar residues" evidence="17">
    <location>
        <begin position="357"/>
        <end position="376"/>
    </location>
</feature>
<feature type="region of interest" description="Disordered" evidence="17">
    <location>
        <begin position="70"/>
        <end position="133"/>
    </location>
</feature>
<dbReference type="PROSITE" id="PS51285">
    <property type="entry name" value="AGC_KINASE_CTER"/>
    <property type="match status" value="1"/>
</dbReference>
<dbReference type="PROSITE" id="PS00108">
    <property type="entry name" value="PROTEIN_KINASE_ST"/>
    <property type="match status" value="1"/>
</dbReference>
<feature type="compositionally biased region" description="Basic and acidic residues" evidence="17">
    <location>
        <begin position="640"/>
        <end position="654"/>
    </location>
</feature>
<dbReference type="GO" id="GO:0005524">
    <property type="term" value="F:ATP binding"/>
    <property type="evidence" value="ECO:0007669"/>
    <property type="project" value="UniProtKB-UniRule"/>
</dbReference>
<evidence type="ECO:0000256" key="17">
    <source>
        <dbReference type="SAM" id="MobiDB-lite"/>
    </source>
</evidence>
<feature type="domain" description="Phorbol-ester/DAG-type" evidence="19">
    <location>
        <begin position="452"/>
        <end position="500"/>
    </location>
</feature>
<reference evidence="22 23" key="1">
    <citation type="journal article" date="2018" name="Sci. Rep.">
        <title>Comparative genomics provides insights into the lifestyle and reveals functional heterogeneity of dark septate endophytic fungi.</title>
        <authorList>
            <person name="Knapp D.G."/>
            <person name="Nemeth J.B."/>
            <person name="Barry K."/>
            <person name="Hainaut M."/>
            <person name="Henrissat B."/>
            <person name="Johnson J."/>
            <person name="Kuo A."/>
            <person name="Lim J.H.P."/>
            <person name="Lipzen A."/>
            <person name="Nolan M."/>
            <person name="Ohm R.A."/>
            <person name="Tamas L."/>
            <person name="Grigoriev I.V."/>
            <person name="Spatafora J.W."/>
            <person name="Nagy L.G."/>
            <person name="Kovacs G.M."/>
        </authorList>
    </citation>
    <scope>NUCLEOTIDE SEQUENCE [LARGE SCALE GENOMIC DNA]</scope>
    <source>
        <strain evidence="22 23">DSE2036</strain>
    </source>
</reference>
<keyword evidence="8 16" id="KW-0547">Nucleotide-binding</keyword>
<keyword evidence="11" id="KW-0862">Zinc</keyword>
<evidence type="ECO:0000256" key="12">
    <source>
        <dbReference type="ARBA" id="ARBA00022840"/>
    </source>
</evidence>
<dbReference type="CDD" id="cd20823">
    <property type="entry name" value="C1_ScPKC1-like_rpt2"/>
    <property type="match status" value="1"/>
</dbReference>
<feature type="domain" description="Protein kinase" evidence="18">
    <location>
        <begin position="712"/>
        <end position="971"/>
    </location>
</feature>
<dbReference type="Gene3D" id="3.30.60.20">
    <property type="match status" value="2"/>
</dbReference>
<dbReference type="InterPro" id="IPR002219">
    <property type="entry name" value="PKC_DAG/PE"/>
</dbReference>
<gene>
    <name evidence="22" type="ORF">DM02DRAFT_675004</name>
</gene>
<dbReference type="PROSITE" id="PS00107">
    <property type="entry name" value="PROTEIN_KINASE_ATP"/>
    <property type="match status" value="1"/>
</dbReference>
<dbReference type="GO" id="GO:0004697">
    <property type="term" value="F:diacylglycerol-dependent serine/threonine kinase activity"/>
    <property type="evidence" value="ECO:0007669"/>
    <property type="project" value="UniProtKB-EC"/>
</dbReference>
<feature type="region of interest" description="Disordered" evidence="17">
    <location>
        <begin position="357"/>
        <end position="380"/>
    </location>
</feature>
<accession>A0A2V1DDK4</accession>
<dbReference type="PROSITE" id="PS00479">
    <property type="entry name" value="ZF_DAG_PE_1"/>
    <property type="match status" value="2"/>
</dbReference>
<dbReference type="CDD" id="cd05570">
    <property type="entry name" value="STKc_PKC"/>
    <property type="match status" value="1"/>
</dbReference>
<feature type="compositionally biased region" description="Polar residues" evidence="17">
    <location>
        <begin position="71"/>
        <end position="83"/>
    </location>
</feature>
<dbReference type="InterPro" id="IPR011009">
    <property type="entry name" value="Kinase-like_dom_sf"/>
</dbReference>